<evidence type="ECO:0000256" key="7">
    <source>
        <dbReference type="ARBA" id="ARBA00023242"/>
    </source>
</evidence>
<feature type="compositionally biased region" description="Polar residues" evidence="8">
    <location>
        <begin position="279"/>
        <end position="303"/>
    </location>
</feature>
<feature type="region of interest" description="Disordered" evidence="8">
    <location>
        <begin position="38"/>
        <end position="69"/>
    </location>
</feature>
<dbReference type="InterPro" id="IPR036638">
    <property type="entry name" value="HLH_DNA-bd_sf"/>
</dbReference>
<proteinExistence type="inferred from homology"/>
<accession>A0AAQ3KH50</accession>
<keyword evidence="5" id="KW-0238">DNA-binding</keyword>
<dbReference type="InterPro" id="IPR011598">
    <property type="entry name" value="bHLH_dom"/>
</dbReference>
<dbReference type="GO" id="GO:0000978">
    <property type="term" value="F:RNA polymerase II cis-regulatory region sequence-specific DNA binding"/>
    <property type="evidence" value="ECO:0007669"/>
    <property type="project" value="TreeGrafter"/>
</dbReference>
<dbReference type="PROSITE" id="PS50888">
    <property type="entry name" value="BHLH"/>
    <property type="match status" value="1"/>
</dbReference>
<comment type="subcellular location">
    <subcellularLocation>
        <location evidence="1">Nucleus</location>
    </subcellularLocation>
</comment>
<evidence type="ECO:0000256" key="4">
    <source>
        <dbReference type="ARBA" id="ARBA00023015"/>
    </source>
</evidence>
<evidence type="ECO:0000313" key="10">
    <source>
        <dbReference type="EMBL" id="WOL08344.1"/>
    </source>
</evidence>
<feature type="region of interest" description="Disordered" evidence="8">
    <location>
        <begin position="279"/>
        <end position="319"/>
    </location>
</feature>
<gene>
    <name evidence="10" type="ORF">Cni_G17097</name>
</gene>
<dbReference type="GO" id="GO:0000981">
    <property type="term" value="F:DNA-binding transcription factor activity, RNA polymerase II-specific"/>
    <property type="evidence" value="ECO:0007669"/>
    <property type="project" value="TreeGrafter"/>
</dbReference>
<dbReference type="Gene3D" id="4.10.280.10">
    <property type="entry name" value="Helix-loop-helix DNA-binding domain"/>
    <property type="match status" value="1"/>
</dbReference>
<evidence type="ECO:0000256" key="3">
    <source>
        <dbReference type="ARBA" id="ARBA00011738"/>
    </source>
</evidence>
<dbReference type="EMBL" id="CP136894">
    <property type="protein sequence ID" value="WOL08344.1"/>
    <property type="molecule type" value="Genomic_DNA"/>
</dbReference>
<evidence type="ECO:0000259" key="9">
    <source>
        <dbReference type="PROSITE" id="PS50888"/>
    </source>
</evidence>
<dbReference type="GO" id="GO:0046983">
    <property type="term" value="F:protein dimerization activity"/>
    <property type="evidence" value="ECO:0007669"/>
    <property type="project" value="InterPro"/>
</dbReference>
<comment type="subunit">
    <text evidence="3">Homodimer.</text>
</comment>
<dbReference type="PANTHER" id="PTHR16223">
    <property type="entry name" value="TRANSCRIPTION FACTOR BHLH83-RELATED"/>
    <property type="match status" value="1"/>
</dbReference>
<evidence type="ECO:0000256" key="2">
    <source>
        <dbReference type="ARBA" id="ARBA00005510"/>
    </source>
</evidence>
<dbReference type="InterPro" id="IPR045843">
    <property type="entry name" value="IND-like"/>
</dbReference>
<dbReference type="CDD" id="cd11393">
    <property type="entry name" value="bHLH_AtbHLH_like"/>
    <property type="match status" value="1"/>
</dbReference>
<evidence type="ECO:0000256" key="5">
    <source>
        <dbReference type="ARBA" id="ARBA00023125"/>
    </source>
</evidence>
<evidence type="ECO:0000256" key="1">
    <source>
        <dbReference type="ARBA" id="ARBA00004123"/>
    </source>
</evidence>
<keyword evidence="6" id="KW-0804">Transcription</keyword>
<evidence type="ECO:0000313" key="11">
    <source>
        <dbReference type="Proteomes" id="UP001327560"/>
    </source>
</evidence>
<keyword evidence="7" id="KW-0539">Nucleus</keyword>
<comment type="similarity">
    <text evidence="2">Belongs to the bHLH protein family.</text>
</comment>
<name>A0AAQ3KH50_9LILI</name>
<dbReference type="PANTHER" id="PTHR16223:SF389">
    <property type="entry name" value="TRANSCRIPTION FACTOR BHLH133"/>
    <property type="match status" value="1"/>
</dbReference>
<feature type="compositionally biased region" description="Low complexity" evidence="8">
    <location>
        <begin position="40"/>
        <end position="56"/>
    </location>
</feature>
<organism evidence="10 11">
    <name type="scientific">Canna indica</name>
    <name type="common">Indian-shot</name>
    <dbReference type="NCBI Taxonomy" id="4628"/>
    <lineage>
        <taxon>Eukaryota</taxon>
        <taxon>Viridiplantae</taxon>
        <taxon>Streptophyta</taxon>
        <taxon>Embryophyta</taxon>
        <taxon>Tracheophyta</taxon>
        <taxon>Spermatophyta</taxon>
        <taxon>Magnoliopsida</taxon>
        <taxon>Liliopsida</taxon>
        <taxon>Zingiberales</taxon>
        <taxon>Cannaceae</taxon>
        <taxon>Canna</taxon>
    </lineage>
</organism>
<protein>
    <submittedName>
        <fullName evidence="10">Transcription factor bHLH68</fullName>
    </submittedName>
</protein>
<dbReference type="AlphaFoldDB" id="A0AAQ3KH50"/>
<dbReference type="FunFam" id="4.10.280.10:FF:000032">
    <property type="entry name" value="Transcription factor bHLH123 family"/>
    <property type="match status" value="1"/>
</dbReference>
<dbReference type="GO" id="GO:0005634">
    <property type="term" value="C:nucleus"/>
    <property type="evidence" value="ECO:0007669"/>
    <property type="project" value="UniProtKB-SubCell"/>
</dbReference>
<reference evidence="10 11" key="1">
    <citation type="submission" date="2023-10" db="EMBL/GenBank/DDBJ databases">
        <title>Chromosome-scale genome assembly provides insights into flower coloration mechanisms of Canna indica.</title>
        <authorList>
            <person name="Li C."/>
        </authorList>
    </citation>
    <scope>NUCLEOTIDE SEQUENCE [LARGE SCALE GENOMIC DNA]</scope>
    <source>
        <tissue evidence="10">Flower</tissue>
    </source>
</reference>
<feature type="domain" description="BHLH" evidence="9">
    <location>
        <begin position="213"/>
        <end position="262"/>
    </location>
</feature>
<evidence type="ECO:0000256" key="8">
    <source>
        <dbReference type="SAM" id="MobiDB-lite"/>
    </source>
</evidence>
<evidence type="ECO:0000256" key="6">
    <source>
        <dbReference type="ARBA" id="ARBA00023163"/>
    </source>
</evidence>
<dbReference type="InterPro" id="IPR045239">
    <property type="entry name" value="bHLH95_bHLH"/>
</dbReference>
<dbReference type="Proteomes" id="UP001327560">
    <property type="component" value="Chromosome 5"/>
</dbReference>
<keyword evidence="4" id="KW-0805">Transcription regulation</keyword>
<keyword evidence="11" id="KW-1185">Reference proteome</keyword>
<sequence length="352" mass="39011">MNRGVFHSSNFVQQQQQMMEGRSPTWWSMHNNNMRPPPELTTFPLLPSSSSAFPHPNSNPETAAAPWQDGQDLPESWCQLLLGGIIGEEQDKYGLTPPFQTKKMENCVNQVPHDQVLLYPPAHLNDLKQELYAGSGYNLHSHETSDHEMIQQVSKSNSWSQVVLPASSPRSCVTSSFSTNMLDFSNKARHQTDNSSECNSTEAAPVFKKARVQGSSSPKSTLKVRKEKLGDRITALHQLVSPFGKTDTASVLQEAIGYIRFLQSQIEALSSPYLNTASANMRQQQPHPHPFSNESVMNKSKAAQDQGRDEEDSERKKDLRSRGLCLVPVSFTMHVGGDTGADFWAPALGGGF</sequence>
<dbReference type="SUPFAM" id="SSF47459">
    <property type="entry name" value="HLH, helix-loop-helix DNA-binding domain"/>
    <property type="match status" value="1"/>
</dbReference>